<comment type="similarity">
    <text evidence="1">Belongs to the TRAFAC class translation factor GTPase superfamily. Classic translation factor GTPase family. EF-Tu/EF-1A subfamily.</text>
</comment>
<name>A0A815M7T0_ADIRI</name>
<organism evidence="8 9">
    <name type="scientific">Adineta ricciae</name>
    <name type="common">Rotifer</name>
    <dbReference type="NCBI Taxonomy" id="249248"/>
    <lineage>
        <taxon>Eukaryota</taxon>
        <taxon>Metazoa</taxon>
        <taxon>Spiralia</taxon>
        <taxon>Gnathifera</taxon>
        <taxon>Rotifera</taxon>
        <taxon>Eurotatoria</taxon>
        <taxon>Bdelloidea</taxon>
        <taxon>Adinetida</taxon>
        <taxon>Adinetidae</taxon>
        <taxon>Adineta</taxon>
    </lineage>
</organism>
<dbReference type="FunFam" id="2.40.30.10:FF:000005">
    <property type="entry name" value="Elongation factor 1-alpha"/>
    <property type="match status" value="1"/>
</dbReference>
<dbReference type="GO" id="GO:0003746">
    <property type="term" value="F:translation elongation factor activity"/>
    <property type="evidence" value="ECO:0007669"/>
    <property type="project" value="UniProtKB-KW"/>
</dbReference>
<dbReference type="EMBL" id="CAJNOR010003504">
    <property type="protein sequence ID" value="CAF1420364.1"/>
    <property type="molecule type" value="Genomic_DNA"/>
</dbReference>
<keyword evidence="5" id="KW-0342">GTP-binding</keyword>
<proteinExistence type="inferred from homology"/>
<dbReference type="PANTHER" id="PTHR44830">
    <property type="entry name" value="ELONGATION FACTOR 1 ALPHA"/>
    <property type="match status" value="1"/>
</dbReference>
<dbReference type="InterPro" id="IPR004161">
    <property type="entry name" value="EFTu-like_2"/>
</dbReference>
<dbReference type="AlphaFoldDB" id="A0A815M7T0"/>
<dbReference type="PANTHER" id="PTHR44830:SF1">
    <property type="entry name" value="TR-TYPE G DOMAIN-CONTAINING PROTEIN"/>
    <property type="match status" value="1"/>
</dbReference>
<accession>A0A815M7T0</accession>
<protein>
    <recommendedName>
        <fullName evidence="10">Elongation factor 1-alpha</fullName>
    </recommendedName>
</protein>
<comment type="caution">
    <text evidence="8">The sequence shown here is derived from an EMBL/GenBank/DDBJ whole genome shotgun (WGS) entry which is preliminary data.</text>
</comment>
<evidence type="ECO:0000256" key="3">
    <source>
        <dbReference type="ARBA" id="ARBA00022768"/>
    </source>
</evidence>
<keyword evidence="3" id="KW-0251">Elongation factor</keyword>
<dbReference type="GO" id="GO:0005525">
    <property type="term" value="F:GTP binding"/>
    <property type="evidence" value="ECO:0007669"/>
    <property type="project" value="UniProtKB-KW"/>
</dbReference>
<dbReference type="CDD" id="cd03705">
    <property type="entry name" value="EF1_alpha_III"/>
    <property type="match status" value="1"/>
</dbReference>
<evidence type="ECO:0000259" key="6">
    <source>
        <dbReference type="Pfam" id="PF03144"/>
    </source>
</evidence>
<dbReference type="SUPFAM" id="SSF50447">
    <property type="entry name" value="Translation proteins"/>
    <property type="match status" value="1"/>
</dbReference>
<feature type="domain" description="GTP-eEF1A C-terminal" evidence="7">
    <location>
        <begin position="97"/>
        <end position="196"/>
    </location>
</feature>
<evidence type="ECO:0008006" key="10">
    <source>
        <dbReference type="Google" id="ProtNLM"/>
    </source>
</evidence>
<dbReference type="SUPFAM" id="SSF50465">
    <property type="entry name" value="EF-Tu/eEF-1alpha/eIF2-gamma C-terminal domain"/>
    <property type="match status" value="1"/>
</dbReference>
<evidence type="ECO:0000256" key="2">
    <source>
        <dbReference type="ARBA" id="ARBA00022741"/>
    </source>
</evidence>
<sequence>MRVYHVSPAHAMRRNYMTLSYTGRVETVIIKLDMAVNITPVYLTAVVKTIEMHHETLDEVGPGDNVGFSIKGVDYRDIQRGFVCSDANNDPAQEVASFIAQIVVFNYPNQICQGFTPVIDCHTAHVACQFVELISKVCRRTGKVIEDTPKCLKAGESGIVKLVPTKPMCVEKFSDYPALGRFAIRDMAQNIGVGIVIDVEKRAPLPSRGTAGKSKR</sequence>
<dbReference type="Pfam" id="PF22594">
    <property type="entry name" value="GTP-eEF1A_C"/>
    <property type="match status" value="1"/>
</dbReference>
<keyword evidence="4" id="KW-0648">Protein biosynthesis</keyword>
<evidence type="ECO:0000256" key="1">
    <source>
        <dbReference type="ARBA" id="ARBA00007249"/>
    </source>
</evidence>
<keyword evidence="2" id="KW-0547">Nucleotide-binding</keyword>
<dbReference type="InterPro" id="IPR009001">
    <property type="entry name" value="Transl_elong_EF1A/Init_IF2_C"/>
</dbReference>
<gene>
    <name evidence="8" type="ORF">XAT740_LOCUS35187</name>
</gene>
<dbReference type="InterPro" id="IPR009000">
    <property type="entry name" value="Transl_B-barrel_sf"/>
</dbReference>
<dbReference type="Pfam" id="PF03144">
    <property type="entry name" value="GTP_EFTU_D2"/>
    <property type="match status" value="1"/>
</dbReference>
<evidence type="ECO:0000256" key="4">
    <source>
        <dbReference type="ARBA" id="ARBA00022917"/>
    </source>
</evidence>
<dbReference type="Proteomes" id="UP000663828">
    <property type="component" value="Unassembled WGS sequence"/>
</dbReference>
<evidence type="ECO:0000256" key="5">
    <source>
        <dbReference type="ARBA" id="ARBA00023134"/>
    </source>
</evidence>
<dbReference type="Gene3D" id="2.40.30.10">
    <property type="entry name" value="Translation factors"/>
    <property type="match status" value="2"/>
</dbReference>
<feature type="domain" description="Translation elongation factor EFTu-like" evidence="6">
    <location>
        <begin position="22"/>
        <end position="84"/>
    </location>
</feature>
<keyword evidence="9" id="KW-1185">Reference proteome</keyword>
<evidence type="ECO:0000259" key="7">
    <source>
        <dbReference type="Pfam" id="PF22594"/>
    </source>
</evidence>
<evidence type="ECO:0000313" key="9">
    <source>
        <dbReference type="Proteomes" id="UP000663828"/>
    </source>
</evidence>
<dbReference type="InterPro" id="IPR054696">
    <property type="entry name" value="GTP-eEF1A_C"/>
</dbReference>
<evidence type="ECO:0000313" key="8">
    <source>
        <dbReference type="EMBL" id="CAF1420364.1"/>
    </source>
</evidence>
<reference evidence="8" key="1">
    <citation type="submission" date="2021-02" db="EMBL/GenBank/DDBJ databases">
        <authorList>
            <person name="Nowell W R."/>
        </authorList>
    </citation>
    <scope>NUCLEOTIDE SEQUENCE</scope>
</reference>